<dbReference type="GO" id="GO:0006508">
    <property type="term" value="P:proteolysis"/>
    <property type="evidence" value="ECO:0007669"/>
    <property type="project" value="InterPro"/>
</dbReference>
<name>A0A4S4FNF9_9MICO</name>
<organism evidence="1 2">
    <name type="scientific">Naasia lichenicola</name>
    <dbReference type="NCBI Taxonomy" id="2565933"/>
    <lineage>
        <taxon>Bacteria</taxon>
        <taxon>Bacillati</taxon>
        <taxon>Actinomycetota</taxon>
        <taxon>Actinomycetes</taxon>
        <taxon>Micrococcales</taxon>
        <taxon>Microbacteriaceae</taxon>
        <taxon>Naasia</taxon>
    </lineage>
</organism>
<dbReference type="PANTHER" id="PTHR10443:SF12">
    <property type="entry name" value="DIPEPTIDASE"/>
    <property type="match status" value="1"/>
</dbReference>
<dbReference type="EMBL" id="SSSM01000003">
    <property type="protein sequence ID" value="THG32033.1"/>
    <property type="molecule type" value="Genomic_DNA"/>
</dbReference>
<dbReference type="Proteomes" id="UP000309133">
    <property type="component" value="Unassembled WGS sequence"/>
</dbReference>
<dbReference type="InterPro" id="IPR008257">
    <property type="entry name" value="Pept_M19"/>
</dbReference>
<evidence type="ECO:0000313" key="1">
    <source>
        <dbReference type="EMBL" id="THG32033.1"/>
    </source>
</evidence>
<dbReference type="AlphaFoldDB" id="A0A4S4FNF9"/>
<dbReference type="Gene3D" id="3.20.20.140">
    <property type="entry name" value="Metal-dependent hydrolases"/>
    <property type="match status" value="1"/>
</dbReference>
<sequence length="351" mass="38083">MVDEALREHPVIDGHNDWAWVCREERDYSVEGLELPLHTDTDIPRLRTGGVGGQFWSVWIPDDRPGPEALLGTLEQIDWVQRLIARYPEHFAAARTAVDIRAAMADGRIASLLGAEGGHSLADSPAALRVLASLGVRYLTLTHTKTTSWADSGTDEPRHGGLSERGREYVRELNRLGMLVDLSHTSPATAHAALDVSTSPVIFSHSSCAAVTDHPRNVPDDVLARLEDNGGVLMCTFVPQFLSVGYARWHDGDRSNPAPIVGLAEVADHIEHAREVAGIRHIGLGGDFDGTDEFPQGIEGVDGYPALLRELARRGWTAEELGALTSGNILRVLERTDAAFTSPEGPPSLLL</sequence>
<keyword evidence="2" id="KW-1185">Reference proteome</keyword>
<protein>
    <submittedName>
        <fullName evidence="1">Membrane dipeptidase</fullName>
    </submittedName>
</protein>
<accession>A0A4S4FNF9</accession>
<proteinExistence type="predicted"/>
<dbReference type="Pfam" id="PF01244">
    <property type="entry name" value="Peptidase_M19"/>
    <property type="match status" value="1"/>
</dbReference>
<reference evidence="1 2" key="1">
    <citation type="submission" date="2019-04" db="EMBL/GenBank/DDBJ databases">
        <authorList>
            <person name="Jiang L."/>
        </authorList>
    </citation>
    <scope>NUCLEOTIDE SEQUENCE [LARGE SCALE GENOMIC DNA]</scope>
    <source>
        <strain evidence="1 2">YIM 131853</strain>
    </source>
</reference>
<comment type="caution">
    <text evidence="1">The sequence shown here is derived from an EMBL/GenBank/DDBJ whole genome shotgun (WGS) entry which is preliminary data.</text>
</comment>
<dbReference type="InterPro" id="IPR032466">
    <property type="entry name" value="Metal_Hydrolase"/>
</dbReference>
<dbReference type="PROSITE" id="PS51365">
    <property type="entry name" value="RENAL_DIPEPTIDASE_2"/>
    <property type="match status" value="1"/>
</dbReference>
<dbReference type="CDD" id="cd01301">
    <property type="entry name" value="rDP_like"/>
    <property type="match status" value="1"/>
</dbReference>
<dbReference type="GO" id="GO:0070573">
    <property type="term" value="F:metallodipeptidase activity"/>
    <property type="evidence" value="ECO:0007669"/>
    <property type="project" value="InterPro"/>
</dbReference>
<gene>
    <name evidence="1" type="ORF">E6C64_05235</name>
</gene>
<dbReference type="SUPFAM" id="SSF51556">
    <property type="entry name" value="Metallo-dependent hydrolases"/>
    <property type="match status" value="1"/>
</dbReference>
<evidence type="ECO:0000313" key="2">
    <source>
        <dbReference type="Proteomes" id="UP000309133"/>
    </source>
</evidence>
<dbReference type="OrthoDB" id="9804920at2"/>
<dbReference type="PANTHER" id="PTHR10443">
    <property type="entry name" value="MICROSOMAL DIPEPTIDASE"/>
    <property type="match status" value="1"/>
</dbReference>